<evidence type="ECO:0000256" key="2">
    <source>
        <dbReference type="ARBA" id="ARBA00022448"/>
    </source>
</evidence>
<dbReference type="Gene3D" id="2.40.50.320">
    <property type="entry name" value="Copper binding periplasmic protein CusF"/>
    <property type="match status" value="1"/>
</dbReference>
<keyword evidence="2" id="KW-0813">Transport</keyword>
<feature type="chain" id="PRO_5045104446" evidence="3">
    <location>
        <begin position="25"/>
        <end position="513"/>
    </location>
</feature>
<feature type="domain" description="CusB-like three alpha-helical bundle" evidence="5">
    <location>
        <begin position="167"/>
        <end position="213"/>
    </location>
</feature>
<name>A0ABW5BNC8_9PROT</name>
<evidence type="ECO:0000313" key="10">
    <source>
        <dbReference type="Proteomes" id="UP001597294"/>
    </source>
</evidence>
<organism evidence="9 10">
    <name type="scientific">Kiloniella antarctica</name>
    <dbReference type="NCBI Taxonomy" id="1550907"/>
    <lineage>
        <taxon>Bacteria</taxon>
        <taxon>Pseudomonadati</taxon>
        <taxon>Pseudomonadota</taxon>
        <taxon>Alphaproteobacteria</taxon>
        <taxon>Rhodospirillales</taxon>
        <taxon>Kiloniellaceae</taxon>
        <taxon>Kiloniella</taxon>
    </lineage>
</organism>
<dbReference type="PANTHER" id="PTHR30097:SF15">
    <property type="entry name" value="CATION EFFLUX SYSTEM PROTEIN CUSB"/>
    <property type="match status" value="1"/>
</dbReference>
<keyword evidence="10" id="KW-1185">Reference proteome</keyword>
<feature type="domain" description="CzcB-like C-terminal circularly permuted SH3-like" evidence="8">
    <location>
        <begin position="350"/>
        <end position="394"/>
    </location>
</feature>
<evidence type="ECO:0000259" key="8">
    <source>
        <dbReference type="Pfam" id="PF25975"/>
    </source>
</evidence>
<evidence type="ECO:0000259" key="6">
    <source>
        <dbReference type="Pfam" id="PF25919"/>
    </source>
</evidence>
<dbReference type="Gene3D" id="2.40.30.170">
    <property type="match status" value="1"/>
</dbReference>
<accession>A0ABW5BNC8</accession>
<dbReference type="Gene3D" id="2.40.50.100">
    <property type="match status" value="1"/>
</dbReference>
<dbReference type="Pfam" id="PF11604">
    <property type="entry name" value="CusF_Ec"/>
    <property type="match status" value="1"/>
</dbReference>
<comment type="caution">
    <text evidence="9">The sequence shown here is derived from an EMBL/GenBank/DDBJ whole genome shotgun (WGS) entry which is preliminary data.</text>
</comment>
<gene>
    <name evidence="9" type="ORF">ACFSKO_18815</name>
</gene>
<evidence type="ECO:0000313" key="9">
    <source>
        <dbReference type="EMBL" id="MFD2207673.1"/>
    </source>
</evidence>
<dbReference type="SUPFAM" id="SSF111369">
    <property type="entry name" value="HlyD-like secretion proteins"/>
    <property type="match status" value="1"/>
</dbReference>
<feature type="domain" description="CusB-like barrel-sandwich hybrid" evidence="6">
    <location>
        <begin position="132"/>
        <end position="246"/>
    </location>
</feature>
<dbReference type="Pfam" id="PF25869">
    <property type="entry name" value="3HB_CusB"/>
    <property type="match status" value="1"/>
</dbReference>
<dbReference type="Gene3D" id="2.40.420.20">
    <property type="match status" value="1"/>
</dbReference>
<comment type="similarity">
    <text evidence="1">Belongs to the membrane fusion protein (MFP) (TC 8.A.1) family.</text>
</comment>
<dbReference type="InterPro" id="IPR021647">
    <property type="entry name" value="CusF_Ec"/>
</dbReference>
<sequence>MNNKSAIILPLLAGLALGSGASIAAYTYIYQSSKDAQLQSADTVIKKPLYWVSPMNPDYKRDKPGKSPMGMDLIPFYEETNTGKDTGLGTIRISSDVVNNLGVRTALVINQPLHTKINTVGYVQYDEDRLIMIHPRVEGWIEKLYVKAEGDPVKKGEPLYEIYSPALVNAQKELIIALDRGNTRLIQAAEDRLKALKLPRQTIKALKKSRKINQTITLYAPQSGVVTSHNIREGIFVKPSNSIMSIGSLDQVWVEAEIFERQVFQVREGLPVTMSLEYLPGKNWSGKVDYIYPTLNAETRTVKVRLRFDNEDKYLKPNMFSQITIHAQAKESTLLVPKEAVIRSGSFDRLVLALGEGRFKSIKVNVGRIDDQSAEILSGVKAGERVVASAQFLLDSESSKTSDFKRMNMQSDEEREVSTLSATVLVDATITSLMKDHRMMTFSHQAIKEWGWPEKKMTFTIPDSIDISILKPGMNLSIEIHKSPSGKFKISKIHAPNKTKMNHETMATGQLSE</sequence>
<evidence type="ECO:0000256" key="3">
    <source>
        <dbReference type="SAM" id="SignalP"/>
    </source>
</evidence>
<keyword evidence="3" id="KW-0732">Signal</keyword>
<dbReference type="InterPro" id="IPR006143">
    <property type="entry name" value="RND_pump_MFP"/>
</dbReference>
<dbReference type="InterPro" id="IPR058791">
    <property type="entry name" value="3HB_CusB"/>
</dbReference>
<dbReference type="Pfam" id="PF25919">
    <property type="entry name" value="BSH_CusB"/>
    <property type="match status" value="1"/>
</dbReference>
<feature type="domain" description="CusB-like beta-barrel" evidence="7">
    <location>
        <begin position="251"/>
        <end position="328"/>
    </location>
</feature>
<feature type="domain" description="Heavy metal binding" evidence="4">
    <location>
        <begin position="50"/>
        <end position="75"/>
    </location>
</feature>
<dbReference type="Pfam" id="PF19335">
    <property type="entry name" value="HMBD"/>
    <property type="match status" value="1"/>
</dbReference>
<proteinExistence type="inferred from homology"/>
<dbReference type="Proteomes" id="UP001597294">
    <property type="component" value="Unassembled WGS sequence"/>
</dbReference>
<protein>
    <submittedName>
        <fullName evidence="9">Efflux RND transporter periplasmic adaptor subunit</fullName>
    </submittedName>
</protein>
<dbReference type="InterPro" id="IPR058649">
    <property type="entry name" value="CzcB_C"/>
</dbReference>
<dbReference type="InterPro" id="IPR045800">
    <property type="entry name" value="HMBD"/>
</dbReference>
<feature type="signal peptide" evidence="3">
    <location>
        <begin position="1"/>
        <end position="24"/>
    </location>
</feature>
<dbReference type="EMBL" id="JBHUII010000013">
    <property type="protein sequence ID" value="MFD2207673.1"/>
    <property type="molecule type" value="Genomic_DNA"/>
</dbReference>
<evidence type="ECO:0000259" key="7">
    <source>
        <dbReference type="Pfam" id="PF25954"/>
    </source>
</evidence>
<dbReference type="Pfam" id="PF25954">
    <property type="entry name" value="Beta-barrel_RND_2"/>
    <property type="match status" value="1"/>
</dbReference>
<dbReference type="Gene3D" id="6.10.140.730">
    <property type="match status" value="1"/>
</dbReference>
<dbReference type="InterPro" id="IPR058792">
    <property type="entry name" value="Beta-barrel_RND_2"/>
</dbReference>
<evidence type="ECO:0000259" key="4">
    <source>
        <dbReference type="Pfam" id="PF19335"/>
    </source>
</evidence>
<dbReference type="PANTHER" id="PTHR30097">
    <property type="entry name" value="CATION EFFLUX SYSTEM PROTEIN CUSB"/>
    <property type="match status" value="1"/>
</dbReference>
<dbReference type="InterPro" id="IPR058790">
    <property type="entry name" value="BSH_CusB"/>
</dbReference>
<dbReference type="InterPro" id="IPR042230">
    <property type="entry name" value="CusF_sf"/>
</dbReference>
<dbReference type="RefSeq" id="WP_380254556.1">
    <property type="nucleotide sequence ID" value="NZ_JBHUII010000013.1"/>
</dbReference>
<reference evidence="10" key="1">
    <citation type="journal article" date="2019" name="Int. J. Syst. Evol. Microbiol.">
        <title>The Global Catalogue of Microorganisms (GCM) 10K type strain sequencing project: providing services to taxonomists for standard genome sequencing and annotation.</title>
        <authorList>
            <consortium name="The Broad Institute Genomics Platform"/>
            <consortium name="The Broad Institute Genome Sequencing Center for Infectious Disease"/>
            <person name="Wu L."/>
            <person name="Ma J."/>
        </authorList>
    </citation>
    <scope>NUCLEOTIDE SEQUENCE [LARGE SCALE GENOMIC DNA]</scope>
    <source>
        <strain evidence="10">CGMCC 4.7192</strain>
    </source>
</reference>
<dbReference type="InterPro" id="IPR051909">
    <property type="entry name" value="MFP_Cation_Efflux"/>
</dbReference>
<evidence type="ECO:0000256" key="1">
    <source>
        <dbReference type="ARBA" id="ARBA00009477"/>
    </source>
</evidence>
<dbReference type="NCBIfam" id="TIGR01730">
    <property type="entry name" value="RND_mfp"/>
    <property type="match status" value="1"/>
</dbReference>
<dbReference type="Pfam" id="PF25975">
    <property type="entry name" value="CzcB_C"/>
    <property type="match status" value="1"/>
</dbReference>
<evidence type="ECO:0000259" key="5">
    <source>
        <dbReference type="Pfam" id="PF25869"/>
    </source>
</evidence>